<proteinExistence type="predicted"/>
<sequence length="295" mass="31666">MLIFTILTQAVAAVTALSTGSASGTNKRAEDVPVNWGVLAFPGIDLVDVFGPLEVLYFVAGNRHLNVKIITPTEDSIIVTPPMKNPHNSTFSPEIVGRATFDDELDLDVLLVPGGAAARDPSLTYVDDYVKKMFPKVKYFLTVCTGAIFAARAGVLEGKRATTNKNAWDLVTAEGNNITWVAPARYVIDGNVWSSSGVAAGIDLTFAFVKEFYGEELHDRISILTEVIPRAHDDDPFTDMLGIPHQGQLAELPSGGANAQNGQLEALGSDDIAQVEMFATAGMDLGDRIRKGDID</sequence>
<reference evidence="1" key="1">
    <citation type="submission" date="2022-08" db="EMBL/GenBank/DDBJ databases">
        <title>Genome Sequence of Fusarium decemcellulare.</title>
        <authorList>
            <person name="Buettner E."/>
        </authorList>
    </citation>
    <scope>NUCLEOTIDE SEQUENCE</scope>
    <source>
        <strain evidence="1">Babe19</strain>
    </source>
</reference>
<evidence type="ECO:0000313" key="2">
    <source>
        <dbReference type="Proteomes" id="UP001148629"/>
    </source>
</evidence>
<name>A0ACC1S0B6_9HYPO</name>
<accession>A0ACC1S0B6</accession>
<comment type="caution">
    <text evidence="1">The sequence shown here is derived from an EMBL/GenBank/DDBJ whole genome shotgun (WGS) entry which is preliminary data.</text>
</comment>
<evidence type="ECO:0000313" key="1">
    <source>
        <dbReference type="EMBL" id="KAJ3529398.1"/>
    </source>
</evidence>
<organism evidence="1 2">
    <name type="scientific">Fusarium decemcellulare</name>
    <dbReference type="NCBI Taxonomy" id="57161"/>
    <lineage>
        <taxon>Eukaryota</taxon>
        <taxon>Fungi</taxon>
        <taxon>Dikarya</taxon>
        <taxon>Ascomycota</taxon>
        <taxon>Pezizomycotina</taxon>
        <taxon>Sordariomycetes</taxon>
        <taxon>Hypocreomycetidae</taxon>
        <taxon>Hypocreales</taxon>
        <taxon>Nectriaceae</taxon>
        <taxon>Fusarium</taxon>
        <taxon>Fusarium decemcellulare species complex</taxon>
    </lineage>
</organism>
<dbReference type="EMBL" id="JANRMS010001293">
    <property type="protein sequence ID" value="KAJ3529398.1"/>
    <property type="molecule type" value="Genomic_DNA"/>
</dbReference>
<protein>
    <submittedName>
        <fullName evidence="1">Uncharacterized protein</fullName>
    </submittedName>
</protein>
<dbReference type="Proteomes" id="UP001148629">
    <property type="component" value="Unassembled WGS sequence"/>
</dbReference>
<gene>
    <name evidence="1" type="ORF">NM208_g9778</name>
</gene>
<keyword evidence="2" id="KW-1185">Reference proteome</keyword>